<name>A0AAN9EU46_CLITE</name>
<evidence type="ECO:0000259" key="6">
    <source>
        <dbReference type="Pfam" id="PF07993"/>
    </source>
</evidence>
<feature type="domain" description="Thioester reductase (TE)" evidence="6">
    <location>
        <begin position="61"/>
        <end position="361"/>
    </location>
</feature>
<evidence type="ECO:0000259" key="5">
    <source>
        <dbReference type="Pfam" id="PF03015"/>
    </source>
</evidence>
<dbReference type="SUPFAM" id="SSF51735">
    <property type="entry name" value="NAD(P)-binding Rossmann-fold domains"/>
    <property type="match status" value="1"/>
</dbReference>
<keyword evidence="4" id="KW-1133">Transmembrane helix</keyword>
<dbReference type="PANTHER" id="PTHR11011:SF73">
    <property type="entry name" value="FATTY ACYL-COA REDUCTASE"/>
    <property type="match status" value="1"/>
</dbReference>
<dbReference type="InterPro" id="IPR026055">
    <property type="entry name" value="FAR"/>
</dbReference>
<evidence type="ECO:0000313" key="7">
    <source>
        <dbReference type="EMBL" id="KAK7263376.1"/>
    </source>
</evidence>
<dbReference type="GO" id="GO:0102965">
    <property type="term" value="F:alcohol-forming long-chain fatty acyl-CoA reductase activity"/>
    <property type="evidence" value="ECO:0007669"/>
    <property type="project" value="UniProtKB-EC"/>
</dbReference>
<keyword evidence="4" id="KW-0560">Oxidoreductase</keyword>
<dbReference type="AlphaFoldDB" id="A0AAN9EU46"/>
<accession>A0AAN9EU46</accession>
<evidence type="ECO:0000313" key="8">
    <source>
        <dbReference type="Proteomes" id="UP001359559"/>
    </source>
</evidence>
<dbReference type="GO" id="GO:0080019">
    <property type="term" value="F:alcohol-forming very long-chain fatty acyl-CoA reductase activity"/>
    <property type="evidence" value="ECO:0007669"/>
    <property type="project" value="InterPro"/>
</dbReference>
<comment type="function">
    <text evidence="4">Catalyzes the reduction of fatty acyl-CoA to fatty alcohols.</text>
</comment>
<dbReference type="InterPro" id="IPR013120">
    <property type="entry name" value="FAR_NAD-bd"/>
</dbReference>
<feature type="transmembrane region" description="Helical" evidence="4">
    <location>
        <begin position="21"/>
        <end position="38"/>
    </location>
</feature>
<dbReference type="Pfam" id="PF03015">
    <property type="entry name" value="Sterile"/>
    <property type="match status" value="1"/>
</dbReference>
<dbReference type="Proteomes" id="UP001359559">
    <property type="component" value="Unassembled WGS sequence"/>
</dbReference>
<dbReference type="EC" id="1.2.1.84" evidence="4"/>
<dbReference type="GO" id="GO:0035336">
    <property type="term" value="P:long-chain fatty-acyl-CoA metabolic process"/>
    <property type="evidence" value="ECO:0007669"/>
    <property type="project" value="TreeGrafter"/>
</dbReference>
<evidence type="ECO:0000256" key="3">
    <source>
        <dbReference type="ARBA" id="ARBA00023098"/>
    </source>
</evidence>
<keyword evidence="4" id="KW-0812">Transmembrane</keyword>
<dbReference type="CDD" id="cd09071">
    <property type="entry name" value="FAR_C"/>
    <property type="match status" value="1"/>
</dbReference>
<comment type="similarity">
    <text evidence="1 4">Belongs to the fatty acyl-CoA reductase family.</text>
</comment>
<comment type="caution">
    <text evidence="7">The sequence shown here is derived from an EMBL/GenBank/DDBJ whole genome shotgun (WGS) entry which is preliminary data.</text>
</comment>
<feature type="domain" description="Fatty acyl-CoA reductase C-terminal" evidence="5">
    <location>
        <begin position="436"/>
        <end position="534"/>
    </location>
</feature>
<dbReference type="Pfam" id="PF07993">
    <property type="entry name" value="NAD_binding_4"/>
    <property type="match status" value="1"/>
</dbReference>
<dbReference type="PANTHER" id="PTHR11011">
    <property type="entry name" value="MALE STERILITY PROTEIN 2-RELATED"/>
    <property type="match status" value="1"/>
</dbReference>
<keyword evidence="2 4" id="KW-0444">Lipid biosynthesis</keyword>
<keyword evidence="4" id="KW-0521">NADP</keyword>
<dbReference type="InterPro" id="IPR033640">
    <property type="entry name" value="FAR_C"/>
</dbReference>
<keyword evidence="8" id="KW-1185">Reference proteome</keyword>
<dbReference type="InterPro" id="IPR036291">
    <property type="entry name" value="NAD(P)-bd_dom_sf"/>
</dbReference>
<proteinExistence type="inferred from homology"/>
<keyword evidence="4" id="KW-0472">Membrane</keyword>
<comment type="catalytic activity">
    <reaction evidence="4">
        <text>a long-chain fatty acyl-CoA + 2 NADPH + 2 H(+) = a long-chain primary fatty alcohol + 2 NADP(+) + CoA</text>
        <dbReference type="Rhea" id="RHEA:52716"/>
        <dbReference type="ChEBI" id="CHEBI:15378"/>
        <dbReference type="ChEBI" id="CHEBI:57287"/>
        <dbReference type="ChEBI" id="CHEBI:57783"/>
        <dbReference type="ChEBI" id="CHEBI:58349"/>
        <dbReference type="ChEBI" id="CHEBI:77396"/>
        <dbReference type="ChEBI" id="CHEBI:83139"/>
        <dbReference type="EC" id="1.2.1.84"/>
    </reaction>
</comment>
<evidence type="ECO:0000256" key="2">
    <source>
        <dbReference type="ARBA" id="ARBA00022516"/>
    </source>
</evidence>
<reference evidence="7 8" key="1">
    <citation type="submission" date="2024-01" db="EMBL/GenBank/DDBJ databases">
        <title>The genomes of 5 underutilized Papilionoideae crops provide insights into root nodulation and disease resistance.</title>
        <authorList>
            <person name="Yuan L."/>
        </authorList>
    </citation>
    <scope>NUCLEOTIDE SEQUENCE [LARGE SCALE GENOMIC DNA]</scope>
    <source>
        <strain evidence="7">LY-2023</strain>
        <tissue evidence="7">Leaf</tissue>
    </source>
</reference>
<dbReference type="GO" id="GO:0010345">
    <property type="term" value="P:suberin biosynthetic process"/>
    <property type="evidence" value="ECO:0007669"/>
    <property type="project" value="TreeGrafter"/>
</dbReference>
<gene>
    <name evidence="7" type="ORF">RJT34_30965</name>
</gene>
<dbReference type="CDD" id="cd05236">
    <property type="entry name" value="FAR-N_SDR_e"/>
    <property type="match status" value="1"/>
</dbReference>
<organism evidence="7 8">
    <name type="scientific">Clitoria ternatea</name>
    <name type="common">Butterfly pea</name>
    <dbReference type="NCBI Taxonomy" id="43366"/>
    <lineage>
        <taxon>Eukaryota</taxon>
        <taxon>Viridiplantae</taxon>
        <taxon>Streptophyta</taxon>
        <taxon>Embryophyta</taxon>
        <taxon>Tracheophyta</taxon>
        <taxon>Spermatophyta</taxon>
        <taxon>Magnoliopsida</taxon>
        <taxon>eudicotyledons</taxon>
        <taxon>Gunneridae</taxon>
        <taxon>Pentapetalae</taxon>
        <taxon>rosids</taxon>
        <taxon>fabids</taxon>
        <taxon>Fabales</taxon>
        <taxon>Fabaceae</taxon>
        <taxon>Papilionoideae</taxon>
        <taxon>50 kb inversion clade</taxon>
        <taxon>NPAAA clade</taxon>
        <taxon>indigoferoid/millettioid clade</taxon>
        <taxon>Phaseoleae</taxon>
        <taxon>Clitoria</taxon>
    </lineage>
</organism>
<evidence type="ECO:0000256" key="1">
    <source>
        <dbReference type="ARBA" id="ARBA00005928"/>
    </source>
</evidence>
<keyword evidence="3 4" id="KW-0443">Lipid metabolism</keyword>
<sequence length="534" mass="60784">MFLNRDRMHYITFHSHQSVFLFLYTSTFQIIVGALSHITIFPPMELGSIVHFLEDKNVLVVGATGFLAKIFVEKILRVQPNVKKLYLLLRAADAESATSRLHNEIIRKDLFRLLKEKLGAKFNSFVSEKLTLVPGDISQEDFNLKDPILRQQILNQIDCIVNLAATTSFDERYDVALGLNTFGVKHVLNFAKNCIRLKVLVHVSTAYVCGERGGLILEDPYQMGVSLNGVPGLNIDIEKKVVEEKLKQLRKEGATEYDIKMAMKDLGLERANLYGWPNTYVFTKAMGEMLVGTSKENMSVVIVRPTIVTSTYREPFPGWVEGVRTIDSIIVAYGKGKLKCFLADIKAVFDVIPADMVVNAILAAMVAHANQPCDNIIYHVGSSVANPIKYHNLQDYGFRYFSAKPCVDKEGKLVKVGKVTVLDSMASFQRYMFIRYFLPLKGLELVNAAFCQYFQGTYLDICRKIQIVMRLVDLYRPYVFFNGVFDNMNTEKLQIASRESGVEMDLFYFDPKLIDWEDYFMNIHFPGIVKYVCK</sequence>
<protein>
    <recommendedName>
        <fullName evidence="4">Fatty acyl-CoA reductase</fullName>
        <ecNumber evidence="4">1.2.1.84</ecNumber>
    </recommendedName>
</protein>
<evidence type="ECO:0000256" key="4">
    <source>
        <dbReference type="RuleBase" id="RU363097"/>
    </source>
</evidence>
<dbReference type="Gene3D" id="3.40.50.720">
    <property type="entry name" value="NAD(P)-binding Rossmann-like Domain"/>
    <property type="match status" value="1"/>
</dbReference>
<dbReference type="EMBL" id="JAYKXN010000008">
    <property type="protein sequence ID" value="KAK7263376.1"/>
    <property type="molecule type" value="Genomic_DNA"/>
</dbReference>